<evidence type="ECO:0000313" key="3">
    <source>
        <dbReference type="Proteomes" id="UP000031675"/>
    </source>
</evidence>
<comment type="caution">
    <text evidence="2">The sequence shown here is derived from an EMBL/GenBank/DDBJ whole genome shotgun (WGS) entry which is preliminary data.</text>
</comment>
<accession>A0A0C2FBD0</accession>
<dbReference type="InterPro" id="IPR013974">
    <property type="entry name" value="SAF"/>
</dbReference>
<feature type="domain" description="SAF" evidence="1">
    <location>
        <begin position="27"/>
        <end position="89"/>
    </location>
</feature>
<dbReference type="CDD" id="cd11614">
    <property type="entry name" value="SAF_CpaB_FlgA_like"/>
    <property type="match status" value="1"/>
</dbReference>
<dbReference type="Pfam" id="PF08666">
    <property type="entry name" value="SAF"/>
    <property type="match status" value="1"/>
</dbReference>
<evidence type="ECO:0000313" key="2">
    <source>
        <dbReference type="EMBL" id="KIH96429.1"/>
    </source>
</evidence>
<sequence length="195" mass="19349">RALGAVCAALALTGAVLLVRPPPTPSTEVLVAARGLDALSALSSGDVAVRALPSEAVPEQALRPGDDPAGRSLTGPVARGEVLTRARIAGPVARGYGPGLVAAPVRLPEDVPTGLLHPGSRVDVLAAGREDAAAFGGEPRPARTVVEDRPVISVFEPDAAAGAGGVLVVLAVRPDEAGALAGHAASSRLSVTLRG</sequence>
<dbReference type="RefSeq" id="WP_040276889.1">
    <property type="nucleotide sequence ID" value="NZ_JROO01000069.1"/>
</dbReference>
<name>A0A0C2FBD0_9ACTN</name>
<feature type="non-terminal residue" evidence="2">
    <location>
        <position position="1"/>
    </location>
</feature>
<proteinExistence type="predicted"/>
<organism evidence="2 3">
    <name type="scientific">Streptomonospora alba</name>
    <dbReference type="NCBI Taxonomy" id="183763"/>
    <lineage>
        <taxon>Bacteria</taxon>
        <taxon>Bacillati</taxon>
        <taxon>Actinomycetota</taxon>
        <taxon>Actinomycetes</taxon>
        <taxon>Streptosporangiales</taxon>
        <taxon>Nocardiopsidaceae</taxon>
        <taxon>Streptomonospora</taxon>
    </lineage>
</organism>
<dbReference type="AlphaFoldDB" id="A0A0C2FBD0"/>
<keyword evidence="3" id="KW-1185">Reference proteome</keyword>
<dbReference type="Proteomes" id="UP000031675">
    <property type="component" value="Unassembled WGS sequence"/>
</dbReference>
<dbReference type="EMBL" id="JROO01000069">
    <property type="protein sequence ID" value="KIH96429.1"/>
    <property type="molecule type" value="Genomic_DNA"/>
</dbReference>
<dbReference type="SMART" id="SM00858">
    <property type="entry name" value="SAF"/>
    <property type="match status" value="1"/>
</dbReference>
<protein>
    <submittedName>
        <fullName evidence="2">SAF domain-containing protein</fullName>
    </submittedName>
</protein>
<evidence type="ECO:0000259" key="1">
    <source>
        <dbReference type="SMART" id="SM00858"/>
    </source>
</evidence>
<dbReference type="OrthoDB" id="4808509at2"/>
<reference evidence="3" key="1">
    <citation type="journal article" date="2015" name="Chem. Biol.">
        <title>Structure, bioactivity, and resistance mechanism of streptomonomicin, an unusual lasso Peptide from an understudied halophilic actinomycete.</title>
        <authorList>
            <person name="Metelev M."/>
            <person name="Tietz J.I."/>
            <person name="Melby J.O."/>
            <person name="Blair P.M."/>
            <person name="Zhu L."/>
            <person name="Livnat I."/>
            <person name="Severinov K."/>
            <person name="Mitchell D.A."/>
        </authorList>
    </citation>
    <scope>NUCLEOTIDE SEQUENCE [LARGE SCALE GENOMIC DNA]</scope>
    <source>
        <strain evidence="3">YIM 90003</strain>
    </source>
</reference>
<gene>
    <name evidence="2" type="ORF">LP52_25115</name>
</gene>